<dbReference type="Proteomes" id="UP000591626">
    <property type="component" value="Unassembled WGS sequence"/>
</dbReference>
<dbReference type="Pfam" id="PF00534">
    <property type="entry name" value="Glycos_transf_1"/>
    <property type="match status" value="1"/>
</dbReference>
<dbReference type="PANTHER" id="PTHR45947">
    <property type="entry name" value="SULFOQUINOVOSYL TRANSFERASE SQD2"/>
    <property type="match status" value="1"/>
</dbReference>
<dbReference type="InterPro" id="IPR001296">
    <property type="entry name" value="Glyco_trans_1"/>
</dbReference>
<evidence type="ECO:0000259" key="4">
    <source>
        <dbReference type="Pfam" id="PF13579"/>
    </source>
</evidence>
<name>A0AAP7CBI0_9CORY</name>
<reference evidence="5 6" key="1">
    <citation type="submission" date="2020-03" db="EMBL/GenBank/DDBJ databases">
        <title>Draft genome sequences of bacterial isolates from the female urobiome.</title>
        <authorList>
            <person name="Miller-Ensminger T."/>
            <person name="Wolfe A.J."/>
            <person name="Putonti C."/>
        </authorList>
    </citation>
    <scope>NUCLEOTIDE SEQUENCE [LARGE SCALE GENOMIC DNA]</scope>
    <source>
        <strain evidence="5 6">UMB8490</strain>
    </source>
</reference>
<keyword evidence="2" id="KW-0808">Transferase</keyword>
<evidence type="ECO:0000313" key="6">
    <source>
        <dbReference type="Proteomes" id="UP000591626"/>
    </source>
</evidence>
<dbReference type="GO" id="GO:1901137">
    <property type="term" value="P:carbohydrate derivative biosynthetic process"/>
    <property type="evidence" value="ECO:0007669"/>
    <property type="project" value="UniProtKB-ARBA"/>
</dbReference>
<feature type="domain" description="Glycosyl transferase family 1" evidence="3">
    <location>
        <begin position="259"/>
        <end position="420"/>
    </location>
</feature>
<feature type="domain" description="Glycosyltransferase subfamily 4-like N-terminal" evidence="4">
    <location>
        <begin position="20"/>
        <end position="228"/>
    </location>
</feature>
<organism evidence="5 6">
    <name type="scientific">Corynebacterium coyleae</name>
    <dbReference type="NCBI Taxonomy" id="53374"/>
    <lineage>
        <taxon>Bacteria</taxon>
        <taxon>Bacillati</taxon>
        <taxon>Actinomycetota</taxon>
        <taxon>Actinomycetes</taxon>
        <taxon>Mycobacteriales</taxon>
        <taxon>Corynebacteriaceae</taxon>
        <taxon>Corynebacterium</taxon>
    </lineage>
</organism>
<dbReference type="PANTHER" id="PTHR45947:SF3">
    <property type="entry name" value="SULFOQUINOVOSYL TRANSFERASE SQD2"/>
    <property type="match status" value="1"/>
</dbReference>
<comment type="caution">
    <text evidence="5">The sequence shown here is derived from an EMBL/GenBank/DDBJ whole genome shotgun (WGS) entry which is preliminary data.</text>
</comment>
<accession>A0AAP7CBI0</accession>
<evidence type="ECO:0000256" key="1">
    <source>
        <dbReference type="ARBA" id="ARBA00022676"/>
    </source>
</evidence>
<dbReference type="CDD" id="cd03794">
    <property type="entry name" value="GT4_WbuB-like"/>
    <property type="match status" value="1"/>
</dbReference>
<proteinExistence type="predicted"/>
<sequence>MLARILVLSHYWAPENGVPQRRWTWLTQVLHENGHSVSVVAPPPHYNREVTLSKRFASIGKRLALRIRRMHPVEWGPAGERIYRTTYLTGDSGLTAKAANQGFVSLSMLRTLRRQKAALESNKPDIIVGTVPALPTAVVARIGAKMLGVPYVIDLRDAWPDLLSYSDDWNSGTGQASWRERLFNKGLRRAGFSVVSDALNKALDGAAGIIVTSEDLGKQLQREIPRRARGKRPNVCTVRNVFPLKSEAEKVSVSVDATGTDRDQLNVLYAGTLGRAQKLGNALEAAALAKKSGVDVHLKLVGAGATKAALQEQAAALDVDVEVLPRTDADALDEHYQWADTALVHLADWEPLRRAVPSKTYELMEAGIHICAAVDGETARIVSDLKAGHTVSPENPQELSNLWVRLAQNKDLLKVSDEAAKWVTEQRLQYAPEVIVNFFDQILSRQANESGK</sequence>
<gene>
    <name evidence="5" type="ORF">HC138_01465</name>
</gene>
<protein>
    <submittedName>
        <fullName evidence="5">Glycosyltransferase family 4 protein</fullName>
    </submittedName>
</protein>
<evidence type="ECO:0000256" key="2">
    <source>
        <dbReference type="ARBA" id="ARBA00022679"/>
    </source>
</evidence>
<evidence type="ECO:0000313" key="5">
    <source>
        <dbReference type="EMBL" id="NJJ03050.1"/>
    </source>
</evidence>
<dbReference type="AlphaFoldDB" id="A0AAP7CBI0"/>
<dbReference type="InterPro" id="IPR050194">
    <property type="entry name" value="Glycosyltransferase_grp1"/>
</dbReference>
<evidence type="ECO:0000259" key="3">
    <source>
        <dbReference type="Pfam" id="PF00534"/>
    </source>
</evidence>
<dbReference type="Pfam" id="PF13579">
    <property type="entry name" value="Glyco_trans_4_4"/>
    <property type="match status" value="1"/>
</dbReference>
<dbReference type="InterPro" id="IPR028098">
    <property type="entry name" value="Glyco_trans_4-like_N"/>
</dbReference>
<dbReference type="EMBL" id="JAAUVV010000002">
    <property type="protein sequence ID" value="NJJ03050.1"/>
    <property type="molecule type" value="Genomic_DNA"/>
</dbReference>
<dbReference type="SUPFAM" id="SSF53756">
    <property type="entry name" value="UDP-Glycosyltransferase/glycogen phosphorylase"/>
    <property type="match status" value="1"/>
</dbReference>
<dbReference type="Gene3D" id="3.40.50.2000">
    <property type="entry name" value="Glycogen Phosphorylase B"/>
    <property type="match status" value="2"/>
</dbReference>
<dbReference type="GO" id="GO:0016758">
    <property type="term" value="F:hexosyltransferase activity"/>
    <property type="evidence" value="ECO:0007669"/>
    <property type="project" value="TreeGrafter"/>
</dbReference>
<keyword evidence="1" id="KW-0328">Glycosyltransferase</keyword>
<dbReference type="GO" id="GO:1903509">
    <property type="term" value="P:liposaccharide metabolic process"/>
    <property type="evidence" value="ECO:0007669"/>
    <property type="project" value="UniProtKB-ARBA"/>
</dbReference>